<dbReference type="InterPro" id="IPR000396">
    <property type="entry name" value="Pdiesterase2"/>
</dbReference>
<feature type="region of interest" description="Disordered" evidence="2">
    <location>
        <begin position="1"/>
        <end position="61"/>
    </location>
</feature>
<dbReference type="GO" id="GO:0047555">
    <property type="term" value="F:3',5'-cyclic-GMP phosphodiesterase activity"/>
    <property type="evidence" value="ECO:0007669"/>
    <property type="project" value="TreeGrafter"/>
</dbReference>
<dbReference type="PANTHER" id="PTHR28283">
    <property type="entry name" value="3',5'-CYCLIC-NUCLEOTIDE PHOSPHODIESTERASE 1"/>
    <property type="match status" value="1"/>
</dbReference>
<evidence type="ECO:0000313" key="3">
    <source>
        <dbReference type="EMBL" id="GFF14775.1"/>
    </source>
</evidence>
<dbReference type="VEuPathDB" id="FungiDB:ATEG_00860"/>
<keyword evidence="1" id="KW-0114">cAMP</keyword>
<dbReference type="GO" id="GO:0006198">
    <property type="term" value="P:cAMP catabolic process"/>
    <property type="evidence" value="ECO:0007669"/>
    <property type="project" value="UniProtKB-UniRule"/>
</dbReference>
<dbReference type="SUPFAM" id="SSF56281">
    <property type="entry name" value="Metallo-hydrolase/oxidoreductase"/>
    <property type="match status" value="1"/>
</dbReference>
<dbReference type="GO" id="GO:0004115">
    <property type="term" value="F:3',5'-cyclic-AMP phosphodiesterase activity"/>
    <property type="evidence" value="ECO:0007669"/>
    <property type="project" value="UniProtKB-UniRule"/>
</dbReference>
<keyword evidence="1" id="KW-0378">Hydrolase</keyword>
<reference evidence="3 4" key="1">
    <citation type="submission" date="2020-01" db="EMBL/GenBank/DDBJ databases">
        <title>Aspergillus terreus IFO 6365 whole genome shotgun sequence.</title>
        <authorList>
            <person name="Kanamasa S."/>
            <person name="Takahashi H."/>
        </authorList>
    </citation>
    <scope>NUCLEOTIDE SEQUENCE [LARGE SCALE GENOMIC DNA]</scope>
    <source>
        <strain evidence="3 4">IFO 6365</strain>
    </source>
</reference>
<dbReference type="Proteomes" id="UP000452235">
    <property type="component" value="Unassembled WGS sequence"/>
</dbReference>
<keyword evidence="4" id="KW-1185">Reference proteome</keyword>
<dbReference type="PIRSF" id="PIRSF000962">
    <property type="entry name" value="Cyc_nuc_PDEase"/>
    <property type="match status" value="1"/>
</dbReference>
<evidence type="ECO:0000256" key="1">
    <source>
        <dbReference type="PIRNR" id="PIRNR000962"/>
    </source>
</evidence>
<dbReference type="CDD" id="cd07735">
    <property type="entry name" value="class_II_PDE_MBL-fold"/>
    <property type="match status" value="1"/>
</dbReference>
<dbReference type="OrthoDB" id="258495at2759"/>
<dbReference type="PRINTS" id="PR00388">
    <property type="entry name" value="PDIESTERASE2"/>
</dbReference>
<comment type="caution">
    <text evidence="3">The sequence shown here is derived from an EMBL/GenBank/DDBJ whole genome shotgun (WGS) entry which is preliminary data.</text>
</comment>
<gene>
    <name evidence="3" type="ORF">ATEIFO6365_0003084300</name>
</gene>
<protein>
    <submittedName>
        <fullName evidence="3">cAMP-specific phosphodiesterase</fullName>
    </submittedName>
</protein>
<dbReference type="Gene3D" id="3.60.15.10">
    <property type="entry name" value="Ribonuclease Z/Hydroxyacylglutathione hydrolase-like"/>
    <property type="match status" value="1"/>
</dbReference>
<dbReference type="PANTHER" id="PTHR28283:SF1">
    <property type="entry name" value="3',5'-CYCLIC-NUCLEOTIDE PHOSPHODIESTERASE 1"/>
    <property type="match status" value="1"/>
</dbReference>
<accession>A0A5M3YST8</accession>
<name>A0A5M3YST8_ASPTE</name>
<evidence type="ECO:0000313" key="4">
    <source>
        <dbReference type="Proteomes" id="UP000452235"/>
    </source>
</evidence>
<dbReference type="InterPro" id="IPR036866">
    <property type="entry name" value="RibonucZ/Hydroxyglut_hydro"/>
</dbReference>
<proteinExistence type="inferred from homology"/>
<dbReference type="AlphaFoldDB" id="A0A5M3YST8"/>
<dbReference type="Pfam" id="PF02112">
    <property type="entry name" value="PDEase_II"/>
    <property type="match status" value="1"/>
</dbReference>
<organism evidence="3 4">
    <name type="scientific">Aspergillus terreus</name>
    <dbReference type="NCBI Taxonomy" id="33178"/>
    <lineage>
        <taxon>Eukaryota</taxon>
        <taxon>Fungi</taxon>
        <taxon>Dikarya</taxon>
        <taxon>Ascomycota</taxon>
        <taxon>Pezizomycotina</taxon>
        <taxon>Eurotiomycetes</taxon>
        <taxon>Eurotiomycetidae</taxon>
        <taxon>Eurotiales</taxon>
        <taxon>Aspergillaceae</taxon>
        <taxon>Aspergillus</taxon>
        <taxon>Aspergillus subgen. Circumdati</taxon>
    </lineage>
</organism>
<comment type="similarity">
    <text evidence="1">Belongs to the cyclic nucleotide phosphodiesterase class-II family.</text>
</comment>
<dbReference type="GO" id="GO:1902660">
    <property type="term" value="P:negative regulation of glucose mediated signaling pathway"/>
    <property type="evidence" value="ECO:0007669"/>
    <property type="project" value="TreeGrafter"/>
</dbReference>
<sequence>MPPKKKRVASETAGAGSSKKRAGKKPVHEEIESSSHLSEPAPGSDEHEVSEENPQIDNEPDEGLQVIVLGSSGGPFEDRTSSFLVRSLSTNWREKSMVAIDAGSLLAGILHVLETSVKGGTGPFANLPMDEIQTNIGRALHIFRNIIGSICITHPHMDHIAGLIINTQALENTSSPKTVACLQSVIDALKQYVFNGVLWPNLTDDQGAGLITFHTLIEGGNPMLGSEDQIGYDELCEKLLIKCYKVTHGECAQTYDSTERRWRRRSSVCPRHAHQQPDPAAAEEQPLTGLHERTESSAFFIRDRVSNKEIIIFGDIEPDSVSHGEWNKRVWKEAAASLSSGALQAIFIECSYDDSVSDQYLYGHLCPRHLVAELRTLAGFVEHGDETLSDLVVFITHVKVKDNVGADDTPGVDILKQVRKHCSDAKLECRIELALRGVSYYF</sequence>
<dbReference type="EMBL" id="BLJY01000003">
    <property type="protein sequence ID" value="GFF14775.1"/>
    <property type="molecule type" value="Genomic_DNA"/>
</dbReference>
<evidence type="ECO:0000256" key="2">
    <source>
        <dbReference type="SAM" id="MobiDB-lite"/>
    </source>
</evidence>